<feature type="domain" description="Tubby C-terminal" evidence="2">
    <location>
        <begin position="123"/>
        <end position="281"/>
    </location>
</feature>
<dbReference type="AlphaFoldDB" id="A0AAV3QI27"/>
<dbReference type="SUPFAM" id="SSF54518">
    <property type="entry name" value="Tubby C-terminal domain-like"/>
    <property type="match status" value="1"/>
</dbReference>
<organism evidence="3 4">
    <name type="scientific">Lithospermum erythrorhizon</name>
    <name type="common">Purple gromwell</name>
    <name type="synonym">Lithospermum officinale var. erythrorhizon</name>
    <dbReference type="NCBI Taxonomy" id="34254"/>
    <lineage>
        <taxon>Eukaryota</taxon>
        <taxon>Viridiplantae</taxon>
        <taxon>Streptophyta</taxon>
        <taxon>Embryophyta</taxon>
        <taxon>Tracheophyta</taxon>
        <taxon>Spermatophyta</taxon>
        <taxon>Magnoliopsida</taxon>
        <taxon>eudicotyledons</taxon>
        <taxon>Gunneridae</taxon>
        <taxon>Pentapetalae</taxon>
        <taxon>asterids</taxon>
        <taxon>lamiids</taxon>
        <taxon>Boraginales</taxon>
        <taxon>Boraginaceae</taxon>
        <taxon>Boraginoideae</taxon>
        <taxon>Lithospermeae</taxon>
        <taxon>Lithospermum</taxon>
    </lineage>
</organism>
<dbReference type="Pfam" id="PF01167">
    <property type="entry name" value="Tub"/>
    <property type="match status" value="2"/>
</dbReference>
<dbReference type="EMBL" id="BAABME010004513">
    <property type="protein sequence ID" value="GAA0162651.1"/>
    <property type="molecule type" value="Genomic_DNA"/>
</dbReference>
<comment type="caution">
    <text evidence="3">The sequence shown here is derived from an EMBL/GenBank/DDBJ whole genome shotgun (WGS) entry which is preliminary data.</text>
</comment>
<dbReference type="PROSITE" id="PS01201">
    <property type="entry name" value="TUB_2"/>
    <property type="match status" value="1"/>
</dbReference>
<reference evidence="3 4" key="1">
    <citation type="submission" date="2024-01" db="EMBL/GenBank/DDBJ databases">
        <title>The complete chloroplast genome sequence of Lithospermum erythrorhizon: insights into the phylogenetic relationship among Boraginaceae species and the maternal lineages of purple gromwells.</title>
        <authorList>
            <person name="Okada T."/>
            <person name="Watanabe K."/>
        </authorList>
    </citation>
    <scope>NUCLEOTIDE SEQUENCE [LARGE SCALE GENOMIC DNA]</scope>
</reference>
<dbReference type="InterPro" id="IPR025659">
    <property type="entry name" value="Tubby-like_C"/>
</dbReference>
<dbReference type="PANTHER" id="PTHR16517:SF104">
    <property type="entry name" value="TUBBY-LIKE F-BOX PROTEIN 6"/>
    <property type="match status" value="1"/>
</dbReference>
<dbReference type="PANTHER" id="PTHR16517">
    <property type="entry name" value="TUBBY-RELATED"/>
    <property type="match status" value="1"/>
</dbReference>
<evidence type="ECO:0000259" key="2">
    <source>
        <dbReference type="Pfam" id="PF01167"/>
    </source>
</evidence>
<evidence type="ECO:0000256" key="1">
    <source>
        <dbReference type="ARBA" id="ARBA00007129"/>
    </source>
</evidence>
<comment type="similarity">
    <text evidence="1">Belongs to the TUB family.</text>
</comment>
<dbReference type="PRINTS" id="PR01573">
    <property type="entry name" value="SUPERTUBBY"/>
</dbReference>
<feature type="domain" description="Tubby C-terminal" evidence="2">
    <location>
        <begin position="46"/>
        <end position="121"/>
    </location>
</feature>
<sequence>MLLKNMCNEFRVEHDGVAMKSRSVLSHGRSYVPPERSLSSSRSFLIRPGPRDAPIQCFIKRDRANLIYRLYLGLSPALSSDASKSLLAAKKVKRTTRTEFSISLDPDNFYRTSDKYMGIISTSEKLSRRSIVATITYELNVFRSRGPRRMLCTMHIIPVAPVLEGGNALTPATFSSSPRDKLCSPATGEKTQEMTSGLSQLQRGNENKCWCLNFNGRVTVASVKNFQLVAAVDSLHDVSNVQNERVVMQFGKIVKDVFTMDFCYLLCAFQAFAICLSSFDTKPACE</sequence>
<accession>A0AAV3QI27</accession>
<evidence type="ECO:0000313" key="3">
    <source>
        <dbReference type="EMBL" id="GAA0162651.1"/>
    </source>
</evidence>
<keyword evidence="4" id="KW-1185">Reference proteome</keyword>
<dbReference type="Proteomes" id="UP001454036">
    <property type="component" value="Unassembled WGS sequence"/>
</dbReference>
<gene>
    <name evidence="3" type="ORF">LIER_18693</name>
</gene>
<dbReference type="InterPro" id="IPR000007">
    <property type="entry name" value="Tubby_C"/>
</dbReference>
<dbReference type="InterPro" id="IPR018066">
    <property type="entry name" value="Tubby_C_CS"/>
</dbReference>
<protein>
    <submittedName>
        <fullName evidence="3">Scaffold/adaptor protein</fullName>
    </submittedName>
</protein>
<proteinExistence type="inferred from homology"/>
<dbReference type="Gene3D" id="3.20.90.10">
    <property type="entry name" value="Tubby Protein, Chain A"/>
    <property type="match status" value="2"/>
</dbReference>
<evidence type="ECO:0000313" key="4">
    <source>
        <dbReference type="Proteomes" id="UP001454036"/>
    </source>
</evidence>
<name>A0AAV3QI27_LITER</name>